<dbReference type="EMBL" id="JAHWGL010000015">
    <property type="protein sequence ID" value="MBW3128127.1"/>
    <property type="molecule type" value="Genomic_DNA"/>
</dbReference>
<gene>
    <name evidence="1" type="ORF">KYK14_06175</name>
</gene>
<organism evidence="1 2">
    <name type="scientific">Hymenobacter profundi</name>
    <dbReference type="NCBI Taxonomy" id="1982110"/>
    <lineage>
        <taxon>Bacteria</taxon>
        <taxon>Pseudomonadati</taxon>
        <taxon>Bacteroidota</taxon>
        <taxon>Cytophagia</taxon>
        <taxon>Cytophagales</taxon>
        <taxon>Hymenobacteraceae</taxon>
        <taxon>Hymenobacter</taxon>
    </lineage>
</organism>
<accession>A0ABS6WX04</accession>
<sequence length="81" mass="9387">MEWLHTDDRYLCQTTEVNPATKERKVTTHYGQSLGGYHREKAQEAAWYLSTGYPWQQIRPLVAPGKRLVFNEPAIQSVIQP</sequence>
<protein>
    <submittedName>
        <fullName evidence="1">Uncharacterized protein</fullName>
    </submittedName>
</protein>
<evidence type="ECO:0000313" key="1">
    <source>
        <dbReference type="EMBL" id="MBW3128127.1"/>
    </source>
</evidence>
<proteinExistence type="predicted"/>
<reference evidence="1 2" key="1">
    <citation type="submission" date="2021-07" db="EMBL/GenBank/DDBJ databases">
        <title>Hymenobacter profundi sp. nov., isolated from deep-sea water.</title>
        <authorList>
            <person name="Kim M.K."/>
        </authorList>
    </citation>
    <scope>NUCLEOTIDE SEQUENCE [LARGE SCALE GENOMIC DNA]</scope>
    <source>
        <strain evidence="1 2">M2</strain>
    </source>
</reference>
<dbReference type="Proteomes" id="UP000826188">
    <property type="component" value="Unassembled WGS sequence"/>
</dbReference>
<dbReference type="RefSeq" id="WP_219157848.1">
    <property type="nucleotide sequence ID" value="NZ_JAHWGL010000015.1"/>
</dbReference>
<comment type="caution">
    <text evidence="1">The sequence shown here is derived from an EMBL/GenBank/DDBJ whole genome shotgun (WGS) entry which is preliminary data.</text>
</comment>
<keyword evidence="2" id="KW-1185">Reference proteome</keyword>
<name>A0ABS6WX04_9BACT</name>
<evidence type="ECO:0000313" key="2">
    <source>
        <dbReference type="Proteomes" id="UP000826188"/>
    </source>
</evidence>